<dbReference type="Gene3D" id="3.30.700.10">
    <property type="entry name" value="Glycoprotein, Type 4 Pilin"/>
    <property type="match status" value="1"/>
</dbReference>
<evidence type="ECO:0000256" key="1">
    <source>
        <dbReference type="SAM" id="MobiDB-lite"/>
    </source>
</evidence>
<feature type="region of interest" description="Disordered" evidence="1">
    <location>
        <begin position="1"/>
        <end position="22"/>
    </location>
</feature>
<keyword evidence="2" id="KW-0472">Membrane</keyword>
<dbReference type="InterPro" id="IPR012902">
    <property type="entry name" value="N_methyl_site"/>
</dbReference>
<organism evidence="3 4">
    <name type="scientific">Desulfonatronospira thiodismutans ASO3-1</name>
    <dbReference type="NCBI Taxonomy" id="555779"/>
    <lineage>
        <taxon>Bacteria</taxon>
        <taxon>Pseudomonadati</taxon>
        <taxon>Thermodesulfobacteriota</taxon>
        <taxon>Desulfovibrionia</taxon>
        <taxon>Desulfovibrionales</taxon>
        <taxon>Desulfonatronovibrionaceae</taxon>
        <taxon>Desulfonatronospira</taxon>
    </lineage>
</organism>
<accession>D6SKP5</accession>
<name>D6SKP5_9BACT</name>
<gene>
    <name evidence="3" type="ORF">Dthio_PD2667</name>
</gene>
<feature type="compositionally biased region" description="Basic residues" evidence="1">
    <location>
        <begin position="1"/>
        <end position="13"/>
    </location>
</feature>
<dbReference type="InterPro" id="IPR045584">
    <property type="entry name" value="Pilin-like"/>
</dbReference>
<dbReference type="SUPFAM" id="SSF54523">
    <property type="entry name" value="Pili subunits"/>
    <property type="match status" value="1"/>
</dbReference>
<dbReference type="EMBL" id="ACJN02000001">
    <property type="protein sequence ID" value="EFI35256.1"/>
    <property type="molecule type" value="Genomic_DNA"/>
</dbReference>
<feature type="transmembrane region" description="Helical" evidence="2">
    <location>
        <begin position="29"/>
        <end position="53"/>
    </location>
</feature>
<dbReference type="AlphaFoldDB" id="D6SKP5"/>
<evidence type="ECO:0000313" key="4">
    <source>
        <dbReference type="Proteomes" id="UP000005496"/>
    </source>
</evidence>
<evidence type="ECO:0000256" key="2">
    <source>
        <dbReference type="SAM" id="Phobius"/>
    </source>
</evidence>
<keyword evidence="2" id="KW-1133">Transmembrane helix</keyword>
<dbReference type="Proteomes" id="UP000005496">
    <property type="component" value="Unassembled WGS sequence"/>
</dbReference>
<evidence type="ECO:0000313" key="3">
    <source>
        <dbReference type="EMBL" id="EFI35256.1"/>
    </source>
</evidence>
<dbReference type="eggNOG" id="COG2165">
    <property type="taxonomic scope" value="Bacteria"/>
</dbReference>
<protein>
    <submittedName>
        <fullName evidence="3">Uncharacterized protein</fullName>
    </submittedName>
</protein>
<dbReference type="NCBIfam" id="TIGR02532">
    <property type="entry name" value="IV_pilin_GFxxxE"/>
    <property type="match status" value="1"/>
</dbReference>
<dbReference type="OrthoDB" id="12790at2"/>
<keyword evidence="2" id="KW-0812">Transmembrane</keyword>
<dbReference type="RefSeq" id="WP_008868389.1">
    <property type="nucleotide sequence ID" value="NZ_ACJN02000001.1"/>
</dbReference>
<comment type="caution">
    <text evidence="3">The sequence shown here is derived from an EMBL/GenBank/DDBJ whole genome shotgun (WGS) entry which is preliminary data.</text>
</comment>
<proteinExistence type="predicted"/>
<sequence length="225" mass="24917">MIKHKLPGRRNAHMKVPGRSNRSGGSLGFTLIEMSVVLVVLGLLVGAFAPLIVSQLRQEKVSEAREVVRTARDEVVGFARMNQRLPTRSEFSTRIGHTIDPWNNELFYLPAAETTTEDENNESSALCQENSIQGLSLALPGRHDVEGVAFIIGSKGANQQSNTYFTSDDTNFTLITSRTDDGLDDEGVEGKVVIKRHGEEDQTGDKYDDLVEFVTLYYLNNRACP</sequence>
<keyword evidence="4" id="KW-1185">Reference proteome</keyword>
<reference evidence="3" key="1">
    <citation type="submission" date="2010-05" db="EMBL/GenBank/DDBJ databases">
        <title>The draft genome of Desulfonatronospira thiodismutans ASO3-1.</title>
        <authorList>
            <consortium name="US DOE Joint Genome Institute (JGI-PGF)"/>
            <person name="Lucas S."/>
            <person name="Copeland A."/>
            <person name="Lapidus A."/>
            <person name="Cheng J.-F."/>
            <person name="Bruce D."/>
            <person name="Goodwin L."/>
            <person name="Pitluck S."/>
            <person name="Chertkov O."/>
            <person name="Brettin T."/>
            <person name="Detter J.C."/>
            <person name="Han C."/>
            <person name="Land M.L."/>
            <person name="Hauser L."/>
            <person name="Kyrpides N."/>
            <person name="Mikhailova N."/>
            <person name="Muyzer G."/>
            <person name="Woyke T."/>
        </authorList>
    </citation>
    <scope>NUCLEOTIDE SEQUENCE [LARGE SCALE GENOMIC DNA]</scope>
    <source>
        <strain evidence="3">ASO3-1</strain>
    </source>
</reference>